<sequence>MKDNTLLYKSYVISGLSFSPLKSYVMNNKLFEKKESLTIMSACRYIYMLTGILLLLSCGSDNNAPADDSVNTTNHYLQLQPSGLNTIKVSCMEDDFVFPFQVKVIGNGIKQNFKAQIDVWNESELKVYNNKEKTSYILLPSSLYSVTSTEVSFKDGISVRDIEIKFNPSKVFAESRNKGVEYLIALKLSSDEIQIRDRQSEILLGFSFDCPTIRLANSVAEVSVNRDLIPVTIDVALNYTVNGVQTANPWNFMCHFAVPSNAEELVAEYNKAYKTTYQLLPDSNYDLGEGVFFKIGEAQASGEIVIKRDGMAVENYLLPLQLGECSNDGVICQEGVCYLKIGRTYTNPIISDKSVPDPTVIRAHDGYFYLYATQTSTYWMPIYRSKDLVNWEYQKTAFTQATKPSLSGGGAFWAPEMKYIDGKYVLYFSWAKMNGADVSYTAVAVSDSPLGPFPNSKALITNEEFGSNVIDQFYYEENGKKYMFFGSFKGIYVTELTNDGLSVKRGVDGKPVLKKQVCGNAFEGTNIYKKNGYYYLFASIGNCCNGINANYKVVVGRSQDLLGPYVDKKGKDMLDNSWELVLEGDGQKWIGPGHNSIIIQDDEGTDWMIYHSYMKDANGGVGGRLGMLDRVLWTNDGWPYIKNCIPSNSGLIPVFYSNN</sequence>
<dbReference type="Pfam" id="PF04616">
    <property type="entry name" value="Glyco_hydro_43"/>
    <property type="match status" value="1"/>
</dbReference>
<evidence type="ECO:0000256" key="4">
    <source>
        <dbReference type="ARBA" id="ARBA00023295"/>
    </source>
</evidence>
<feature type="domain" description="BT-3987-like N-terminal" evidence="7">
    <location>
        <begin position="234"/>
        <end position="327"/>
    </location>
</feature>
<dbReference type="AlphaFoldDB" id="A0A1G6GB38"/>
<organism evidence="8 9">
    <name type="scientific">Bacteroides ovatus</name>
    <dbReference type="NCBI Taxonomy" id="28116"/>
    <lineage>
        <taxon>Bacteria</taxon>
        <taxon>Pseudomonadati</taxon>
        <taxon>Bacteroidota</taxon>
        <taxon>Bacteroidia</taxon>
        <taxon>Bacteroidales</taxon>
        <taxon>Bacteroidaceae</taxon>
        <taxon>Bacteroides</taxon>
    </lineage>
</organism>
<dbReference type="Pfam" id="PF08522">
    <property type="entry name" value="BT_3987-like_N"/>
    <property type="match status" value="2"/>
</dbReference>
<evidence type="ECO:0000256" key="2">
    <source>
        <dbReference type="ARBA" id="ARBA00009865"/>
    </source>
</evidence>
<dbReference type="EMBL" id="FMYE01000056">
    <property type="protein sequence ID" value="SDB78965.1"/>
    <property type="molecule type" value="Genomic_DNA"/>
</dbReference>
<evidence type="ECO:0000256" key="3">
    <source>
        <dbReference type="ARBA" id="ARBA00022801"/>
    </source>
</evidence>
<dbReference type="Gene3D" id="2.60.40.1740">
    <property type="entry name" value="hypothetical protein (bacova_03559)"/>
    <property type="match status" value="2"/>
</dbReference>
<dbReference type="GO" id="GO:0004553">
    <property type="term" value="F:hydrolase activity, hydrolyzing O-glycosyl compounds"/>
    <property type="evidence" value="ECO:0007669"/>
    <property type="project" value="InterPro"/>
</dbReference>
<evidence type="ECO:0000256" key="5">
    <source>
        <dbReference type="PIRSR" id="PIRSR606710-1"/>
    </source>
</evidence>
<comment type="similarity">
    <text evidence="2">Belongs to the glycosyl hydrolase 43 family.</text>
</comment>
<dbReference type="PANTHER" id="PTHR43301">
    <property type="entry name" value="ARABINAN ENDO-1,5-ALPHA-L-ARABINOSIDASE"/>
    <property type="match status" value="1"/>
</dbReference>
<dbReference type="InterPro" id="IPR023296">
    <property type="entry name" value="Glyco_hydro_beta-prop_sf"/>
</dbReference>
<name>A0A1G6GB38_BACOV</name>
<gene>
    <name evidence="8" type="ORF">SAMN05192581_105621</name>
</gene>
<comment type="pathway">
    <text evidence="1">Glycan metabolism; L-arabinan degradation.</text>
</comment>
<dbReference type="GO" id="GO:0005975">
    <property type="term" value="P:carbohydrate metabolic process"/>
    <property type="evidence" value="ECO:0007669"/>
    <property type="project" value="InterPro"/>
</dbReference>
<feature type="active site" description="Proton donor" evidence="5">
    <location>
        <position position="523"/>
    </location>
</feature>
<dbReference type="SUPFAM" id="SSF75005">
    <property type="entry name" value="Arabinanase/levansucrase/invertase"/>
    <property type="match status" value="1"/>
</dbReference>
<evidence type="ECO:0000313" key="8">
    <source>
        <dbReference type="EMBL" id="SDB78965.1"/>
    </source>
</evidence>
<dbReference type="Proteomes" id="UP000183670">
    <property type="component" value="Unassembled WGS sequence"/>
</dbReference>
<dbReference type="Gene3D" id="2.115.10.20">
    <property type="entry name" value="Glycosyl hydrolase domain, family 43"/>
    <property type="match status" value="1"/>
</dbReference>
<evidence type="ECO:0000259" key="7">
    <source>
        <dbReference type="Pfam" id="PF08522"/>
    </source>
</evidence>
<protein>
    <recommendedName>
        <fullName evidence="7">BT-3987-like N-terminal domain-containing protein</fullName>
    </recommendedName>
</protein>
<feature type="site" description="Important for catalytic activity, responsible for pKa modulation of the active site Glu and correct orientation of both the proton donor and substrate" evidence="6">
    <location>
        <position position="471"/>
    </location>
</feature>
<dbReference type="CDD" id="cd18616">
    <property type="entry name" value="GH43_ABN-like"/>
    <property type="match status" value="1"/>
</dbReference>
<keyword evidence="4" id="KW-0326">Glycosidase</keyword>
<dbReference type="InterPro" id="IPR050727">
    <property type="entry name" value="GH43_arabinanases"/>
</dbReference>
<evidence type="ECO:0000313" key="9">
    <source>
        <dbReference type="Proteomes" id="UP000183670"/>
    </source>
</evidence>
<evidence type="ECO:0000256" key="1">
    <source>
        <dbReference type="ARBA" id="ARBA00004834"/>
    </source>
</evidence>
<proteinExistence type="inferred from homology"/>
<dbReference type="PANTHER" id="PTHR43301:SF3">
    <property type="entry name" value="ARABINAN ENDO-1,5-ALPHA-L-ARABINOSIDASE A-RELATED"/>
    <property type="match status" value="1"/>
</dbReference>
<accession>A0A1G6GB38</accession>
<feature type="domain" description="BT-3987-like N-terminal" evidence="7">
    <location>
        <begin position="76"/>
        <end position="193"/>
    </location>
</feature>
<evidence type="ECO:0000256" key="6">
    <source>
        <dbReference type="PIRSR" id="PIRSR606710-2"/>
    </source>
</evidence>
<feature type="active site" description="Proton acceptor" evidence="5">
    <location>
        <position position="357"/>
    </location>
</feature>
<reference evidence="8 9" key="1">
    <citation type="submission" date="2016-10" db="EMBL/GenBank/DDBJ databases">
        <authorList>
            <person name="de Groot N.N."/>
        </authorList>
    </citation>
    <scope>NUCLEOTIDE SEQUENCE [LARGE SCALE GENOMIC DNA]</scope>
    <source>
        <strain evidence="8 9">NLAE-zl-C500</strain>
    </source>
</reference>
<dbReference type="InterPro" id="IPR006710">
    <property type="entry name" value="Glyco_hydro_43"/>
</dbReference>
<dbReference type="InterPro" id="IPR013728">
    <property type="entry name" value="BT_3987-like_N"/>
</dbReference>
<keyword evidence="3" id="KW-0378">Hydrolase</keyword>